<dbReference type="InParanoid" id="A0A1B7N100"/>
<sequence length="120" mass="13410">MCIRASVIVHSFMPKFELYGGGYPIEYILTLSPRYSGNRPVSDQILARQHALSWNLLLLRTRQADRTHENILRTIASEVAYGNHIMKLIVGPVLGMASKSVIASVLIVIRPLDEHGETDP</sequence>
<keyword evidence="2" id="KW-1185">Reference proteome</keyword>
<dbReference type="AlphaFoldDB" id="A0A1B7N100"/>
<evidence type="ECO:0000313" key="1">
    <source>
        <dbReference type="EMBL" id="OAX38526.1"/>
    </source>
</evidence>
<protein>
    <submittedName>
        <fullName evidence="1">Uncharacterized protein</fullName>
    </submittedName>
</protein>
<dbReference type="EMBL" id="KV448290">
    <property type="protein sequence ID" value="OAX38526.1"/>
    <property type="molecule type" value="Genomic_DNA"/>
</dbReference>
<gene>
    <name evidence="1" type="ORF">K503DRAFT_153291</name>
</gene>
<name>A0A1B7N100_9AGAM</name>
<dbReference type="Proteomes" id="UP000092154">
    <property type="component" value="Unassembled WGS sequence"/>
</dbReference>
<organism evidence="1 2">
    <name type="scientific">Rhizopogon vinicolor AM-OR11-026</name>
    <dbReference type="NCBI Taxonomy" id="1314800"/>
    <lineage>
        <taxon>Eukaryota</taxon>
        <taxon>Fungi</taxon>
        <taxon>Dikarya</taxon>
        <taxon>Basidiomycota</taxon>
        <taxon>Agaricomycotina</taxon>
        <taxon>Agaricomycetes</taxon>
        <taxon>Agaricomycetidae</taxon>
        <taxon>Boletales</taxon>
        <taxon>Suillineae</taxon>
        <taxon>Rhizopogonaceae</taxon>
        <taxon>Rhizopogon</taxon>
    </lineage>
</organism>
<evidence type="ECO:0000313" key="2">
    <source>
        <dbReference type="Proteomes" id="UP000092154"/>
    </source>
</evidence>
<proteinExistence type="predicted"/>
<reference evidence="1 2" key="1">
    <citation type="submission" date="2016-06" db="EMBL/GenBank/DDBJ databases">
        <title>Comparative genomics of the ectomycorrhizal sister species Rhizopogon vinicolor and Rhizopogon vesiculosus (Basidiomycota: Boletales) reveals a divergence of the mating type B locus.</title>
        <authorList>
            <consortium name="DOE Joint Genome Institute"/>
            <person name="Mujic A.B."/>
            <person name="Kuo A."/>
            <person name="Tritt A."/>
            <person name="Lipzen A."/>
            <person name="Chen C."/>
            <person name="Johnson J."/>
            <person name="Sharma A."/>
            <person name="Barry K."/>
            <person name="Grigoriev I.V."/>
            <person name="Spatafora J.W."/>
        </authorList>
    </citation>
    <scope>NUCLEOTIDE SEQUENCE [LARGE SCALE GENOMIC DNA]</scope>
    <source>
        <strain evidence="1 2">AM-OR11-026</strain>
    </source>
</reference>
<accession>A0A1B7N100</accession>